<evidence type="ECO:0000313" key="2">
    <source>
        <dbReference type="Proteomes" id="UP001500266"/>
    </source>
</evidence>
<evidence type="ECO:0000313" key="1">
    <source>
        <dbReference type="EMBL" id="GAA4131783.1"/>
    </source>
</evidence>
<protein>
    <submittedName>
        <fullName evidence="1">Uncharacterized protein</fullName>
    </submittedName>
</protein>
<proteinExistence type="predicted"/>
<keyword evidence="2" id="KW-1185">Reference proteome</keyword>
<dbReference type="Proteomes" id="UP001500266">
    <property type="component" value="Unassembled WGS sequence"/>
</dbReference>
<comment type="caution">
    <text evidence="1">The sequence shown here is derived from an EMBL/GenBank/DDBJ whole genome shotgun (WGS) entry which is preliminary data.</text>
</comment>
<organism evidence="1 2">
    <name type="scientific">Actinomadura keratinilytica</name>
    <dbReference type="NCBI Taxonomy" id="547461"/>
    <lineage>
        <taxon>Bacteria</taxon>
        <taxon>Bacillati</taxon>
        <taxon>Actinomycetota</taxon>
        <taxon>Actinomycetes</taxon>
        <taxon>Streptosporangiales</taxon>
        <taxon>Thermomonosporaceae</taxon>
        <taxon>Actinomadura</taxon>
    </lineage>
</organism>
<dbReference type="EMBL" id="BAABDO010000009">
    <property type="protein sequence ID" value="GAA4131783.1"/>
    <property type="molecule type" value="Genomic_DNA"/>
</dbReference>
<name>A0ABP7Y722_9ACTN</name>
<gene>
    <name evidence="1" type="ORF">GCM10022416_10930</name>
</gene>
<reference evidence="2" key="1">
    <citation type="journal article" date="2019" name="Int. J. Syst. Evol. Microbiol.">
        <title>The Global Catalogue of Microorganisms (GCM) 10K type strain sequencing project: providing services to taxonomists for standard genome sequencing and annotation.</title>
        <authorList>
            <consortium name="The Broad Institute Genomics Platform"/>
            <consortium name="The Broad Institute Genome Sequencing Center for Infectious Disease"/>
            <person name="Wu L."/>
            <person name="Ma J."/>
        </authorList>
    </citation>
    <scope>NUCLEOTIDE SEQUENCE [LARGE SCALE GENOMIC DNA]</scope>
    <source>
        <strain evidence="2">JCM 17316</strain>
    </source>
</reference>
<accession>A0ABP7Y722</accession>
<sequence length="67" mass="7100">MTAPGRPAWHFYGVDPAGPRPYHLLTDSTRVPEPTVAGPVTAAALAFSRRRVRGAPPGRATEPPIPS</sequence>